<gene>
    <name evidence="2" type="ORF">ACFPZ3_09630</name>
</gene>
<reference evidence="3" key="1">
    <citation type="journal article" date="2019" name="Int. J. Syst. Evol. Microbiol.">
        <title>The Global Catalogue of Microorganisms (GCM) 10K type strain sequencing project: providing services to taxonomists for standard genome sequencing and annotation.</title>
        <authorList>
            <consortium name="The Broad Institute Genomics Platform"/>
            <consortium name="The Broad Institute Genome Sequencing Center for Infectious Disease"/>
            <person name="Wu L."/>
            <person name="Ma J."/>
        </authorList>
    </citation>
    <scope>NUCLEOTIDE SEQUENCE [LARGE SCALE GENOMIC DNA]</scope>
    <source>
        <strain evidence="3">CCUG 53903</strain>
    </source>
</reference>
<accession>A0ABW1CGW6</accession>
<comment type="caution">
    <text evidence="2">The sequence shown here is derived from an EMBL/GenBank/DDBJ whole genome shotgun (WGS) entry which is preliminary data.</text>
</comment>
<proteinExistence type="predicted"/>
<dbReference type="RefSeq" id="WP_379513640.1">
    <property type="nucleotide sequence ID" value="NZ_JBHSPA010000013.1"/>
</dbReference>
<sequence length="51" mass="5758">MQHLADRTDHPGVAGKSRHQQHLASLYVRLGEETSARVTAEADPAQRRRPR</sequence>
<name>A0ABW1CGW6_9ACTN</name>
<feature type="region of interest" description="Disordered" evidence="1">
    <location>
        <begin position="1"/>
        <end position="51"/>
    </location>
</feature>
<evidence type="ECO:0000313" key="3">
    <source>
        <dbReference type="Proteomes" id="UP001596058"/>
    </source>
</evidence>
<evidence type="ECO:0000256" key="1">
    <source>
        <dbReference type="SAM" id="MobiDB-lite"/>
    </source>
</evidence>
<feature type="compositionally biased region" description="Basic and acidic residues" evidence="1">
    <location>
        <begin position="1"/>
        <end position="10"/>
    </location>
</feature>
<protein>
    <submittedName>
        <fullName evidence="2">Uncharacterized protein</fullName>
    </submittedName>
</protein>
<dbReference type="Proteomes" id="UP001596058">
    <property type="component" value="Unassembled WGS sequence"/>
</dbReference>
<dbReference type="EMBL" id="JBHSPA010000013">
    <property type="protein sequence ID" value="MFC5824108.1"/>
    <property type="molecule type" value="Genomic_DNA"/>
</dbReference>
<keyword evidence="3" id="KW-1185">Reference proteome</keyword>
<organism evidence="2 3">
    <name type="scientific">Nonomuraea insulae</name>
    <dbReference type="NCBI Taxonomy" id="1616787"/>
    <lineage>
        <taxon>Bacteria</taxon>
        <taxon>Bacillati</taxon>
        <taxon>Actinomycetota</taxon>
        <taxon>Actinomycetes</taxon>
        <taxon>Streptosporangiales</taxon>
        <taxon>Streptosporangiaceae</taxon>
        <taxon>Nonomuraea</taxon>
    </lineage>
</organism>
<evidence type="ECO:0000313" key="2">
    <source>
        <dbReference type="EMBL" id="MFC5824108.1"/>
    </source>
</evidence>